<keyword evidence="2" id="KW-1185">Reference proteome</keyword>
<dbReference type="EMBL" id="DF238814">
    <property type="protein sequence ID" value="GAC97860.1"/>
    <property type="molecule type" value="Genomic_DNA"/>
</dbReference>
<protein>
    <submittedName>
        <fullName evidence="1">Alpha-1,4-glucan synthase Ags1</fullName>
        <ecNumber evidence="1">3.2.1.1</ecNumber>
    </submittedName>
</protein>
<dbReference type="Proteomes" id="UP000014071">
    <property type="component" value="Unassembled WGS sequence"/>
</dbReference>
<dbReference type="GeneID" id="24110726"/>
<dbReference type="AlphaFoldDB" id="R9PIF9"/>
<evidence type="ECO:0000313" key="2">
    <source>
        <dbReference type="Proteomes" id="UP000014071"/>
    </source>
</evidence>
<dbReference type="RefSeq" id="XP_012191447.1">
    <property type="nucleotide sequence ID" value="XM_012336057.1"/>
</dbReference>
<proteinExistence type="predicted"/>
<dbReference type="HOGENOM" id="CLU_1845992_0_0_1"/>
<name>R9PIF9_PSEHS</name>
<dbReference type="GO" id="GO:0004556">
    <property type="term" value="F:alpha-amylase activity"/>
    <property type="evidence" value="ECO:0007669"/>
    <property type="project" value="UniProtKB-EC"/>
</dbReference>
<organism evidence="1 2">
    <name type="scientific">Pseudozyma hubeiensis (strain SY62)</name>
    <name type="common">Yeast</name>
    <dbReference type="NCBI Taxonomy" id="1305764"/>
    <lineage>
        <taxon>Eukaryota</taxon>
        <taxon>Fungi</taxon>
        <taxon>Dikarya</taxon>
        <taxon>Basidiomycota</taxon>
        <taxon>Ustilaginomycotina</taxon>
        <taxon>Ustilaginomycetes</taxon>
        <taxon>Ustilaginales</taxon>
        <taxon>Ustilaginaceae</taxon>
        <taxon>Pseudozyma</taxon>
    </lineage>
</organism>
<sequence>MSVALLRNASNGGRAAVEGWRGAIWARQGGSVQTREWKRRGGKERAYRMTTMKLEVATARDGVDDSQERRRETRLDWTWIAFFASDVFPVDDVTVLIRPNNHLARMKRGTRCNHSSVPAALNIRIPCSNFRCDKCFCLG</sequence>
<dbReference type="EC" id="3.2.1.1" evidence="1"/>
<evidence type="ECO:0000313" key="1">
    <source>
        <dbReference type="EMBL" id="GAC97860.1"/>
    </source>
</evidence>
<gene>
    <name evidence="1" type="ORF">PHSY_005448</name>
</gene>
<keyword evidence="1" id="KW-0378">Hydrolase</keyword>
<keyword evidence="1" id="KW-0326">Glycosidase</keyword>
<reference evidence="2" key="1">
    <citation type="journal article" date="2013" name="Genome Announc.">
        <title>Draft genome sequence of the basidiomycetous yeast-like fungus Pseudozyma hubeiensis SY62, which produces an abundant amount of the biosurfactant mannosylerythritol lipids.</title>
        <authorList>
            <person name="Konishi M."/>
            <person name="Hatada Y."/>
            <person name="Horiuchi J."/>
        </authorList>
    </citation>
    <scope>NUCLEOTIDE SEQUENCE [LARGE SCALE GENOMIC DNA]</scope>
    <source>
        <strain evidence="2">SY62</strain>
    </source>
</reference>
<accession>R9PIF9</accession>